<reference evidence="1" key="1">
    <citation type="journal article" date="2022" name="bioRxiv">
        <title>Sequencing and chromosome-scale assembly of the giantPleurodeles waltlgenome.</title>
        <authorList>
            <person name="Brown T."/>
            <person name="Elewa A."/>
            <person name="Iarovenko S."/>
            <person name="Subramanian E."/>
            <person name="Araus A.J."/>
            <person name="Petzold A."/>
            <person name="Susuki M."/>
            <person name="Suzuki K.-i.T."/>
            <person name="Hayashi T."/>
            <person name="Toyoda A."/>
            <person name="Oliveira C."/>
            <person name="Osipova E."/>
            <person name="Leigh N.D."/>
            <person name="Simon A."/>
            <person name="Yun M.H."/>
        </authorList>
    </citation>
    <scope>NUCLEOTIDE SEQUENCE</scope>
    <source>
        <strain evidence="1">20211129_DDA</strain>
        <tissue evidence="1">Liver</tissue>
    </source>
</reference>
<evidence type="ECO:0000313" key="2">
    <source>
        <dbReference type="Proteomes" id="UP001066276"/>
    </source>
</evidence>
<sequence length="105" mass="11542">MTCRTKSQELLQSGGRCIGVSVARQTQRRFFTQKVGLRRSTSAVCRSSVAVRQSSCCNTSATSISTPGAGLLHSGSGMQRLSRRWAGTRCIWQAVHRFAPHKEFP</sequence>
<accession>A0AAV7RRQ8</accession>
<comment type="caution">
    <text evidence="1">The sequence shown here is derived from an EMBL/GenBank/DDBJ whole genome shotgun (WGS) entry which is preliminary data.</text>
</comment>
<protein>
    <submittedName>
        <fullName evidence="1">Uncharacterized protein</fullName>
    </submittedName>
</protein>
<name>A0AAV7RRQ8_PLEWA</name>
<keyword evidence="2" id="KW-1185">Reference proteome</keyword>
<proteinExistence type="predicted"/>
<evidence type="ECO:0000313" key="1">
    <source>
        <dbReference type="EMBL" id="KAJ1155206.1"/>
    </source>
</evidence>
<dbReference type="Proteomes" id="UP001066276">
    <property type="component" value="Chromosome 5"/>
</dbReference>
<dbReference type="EMBL" id="JANPWB010000009">
    <property type="protein sequence ID" value="KAJ1155206.1"/>
    <property type="molecule type" value="Genomic_DNA"/>
</dbReference>
<gene>
    <name evidence="1" type="ORF">NDU88_007941</name>
</gene>
<dbReference type="AlphaFoldDB" id="A0AAV7RRQ8"/>
<organism evidence="1 2">
    <name type="scientific">Pleurodeles waltl</name>
    <name type="common">Iberian ribbed newt</name>
    <dbReference type="NCBI Taxonomy" id="8319"/>
    <lineage>
        <taxon>Eukaryota</taxon>
        <taxon>Metazoa</taxon>
        <taxon>Chordata</taxon>
        <taxon>Craniata</taxon>
        <taxon>Vertebrata</taxon>
        <taxon>Euteleostomi</taxon>
        <taxon>Amphibia</taxon>
        <taxon>Batrachia</taxon>
        <taxon>Caudata</taxon>
        <taxon>Salamandroidea</taxon>
        <taxon>Salamandridae</taxon>
        <taxon>Pleurodelinae</taxon>
        <taxon>Pleurodeles</taxon>
    </lineage>
</organism>